<dbReference type="GO" id="GO:0003723">
    <property type="term" value="F:RNA binding"/>
    <property type="evidence" value="ECO:0007669"/>
    <property type="project" value="UniProtKB-UniRule"/>
</dbReference>
<comment type="subcellular location">
    <subcellularLocation>
        <location evidence="7">Cytoplasm</location>
    </subcellularLocation>
</comment>
<dbReference type="NCBIfam" id="TIGR00755">
    <property type="entry name" value="ksgA"/>
    <property type="match status" value="1"/>
</dbReference>
<dbReference type="PROSITE" id="PS51689">
    <property type="entry name" value="SAM_RNA_A_N6_MT"/>
    <property type="match status" value="1"/>
</dbReference>
<keyword evidence="5 7" id="KW-0949">S-adenosyl-L-methionine</keyword>
<accession>D0L090</accession>
<dbReference type="Gene3D" id="3.40.50.150">
    <property type="entry name" value="Vaccinia Virus protein VP39"/>
    <property type="match status" value="1"/>
</dbReference>
<evidence type="ECO:0000256" key="4">
    <source>
        <dbReference type="ARBA" id="ARBA00022679"/>
    </source>
</evidence>
<feature type="binding site" evidence="7 8">
    <location>
        <position position="122"/>
    </location>
    <ligand>
        <name>S-adenosyl-L-methionine</name>
        <dbReference type="ChEBI" id="CHEBI:59789"/>
    </ligand>
</feature>
<dbReference type="SMART" id="SM00650">
    <property type="entry name" value="rADc"/>
    <property type="match status" value="1"/>
</dbReference>
<dbReference type="Pfam" id="PF00398">
    <property type="entry name" value="RrnaAD"/>
    <property type="match status" value="1"/>
</dbReference>
<dbReference type="PROSITE" id="PS01131">
    <property type="entry name" value="RRNA_A_DIMETH"/>
    <property type="match status" value="1"/>
</dbReference>
<feature type="binding site" evidence="7 8">
    <location>
        <position position="22"/>
    </location>
    <ligand>
        <name>S-adenosyl-L-methionine</name>
        <dbReference type="ChEBI" id="CHEBI:59789"/>
    </ligand>
</feature>
<feature type="binding site" evidence="7 8">
    <location>
        <position position="68"/>
    </location>
    <ligand>
        <name>S-adenosyl-L-methionine</name>
        <dbReference type="ChEBI" id="CHEBI:59789"/>
    </ligand>
</feature>
<evidence type="ECO:0000256" key="7">
    <source>
        <dbReference type="HAMAP-Rule" id="MF_00607"/>
    </source>
</evidence>
<dbReference type="GO" id="GO:0005829">
    <property type="term" value="C:cytosol"/>
    <property type="evidence" value="ECO:0007669"/>
    <property type="project" value="TreeGrafter"/>
</dbReference>
<dbReference type="eggNOG" id="COG0030">
    <property type="taxonomic scope" value="Bacteria"/>
</dbReference>
<dbReference type="InterPro" id="IPR001737">
    <property type="entry name" value="KsgA/Erm"/>
</dbReference>
<evidence type="ECO:0000313" key="11">
    <source>
        <dbReference type="Proteomes" id="UP000009102"/>
    </source>
</evidence>
<feature type="binding site" evidence="7 8">
    <location>
        <position position="20"/>
    </location>
    <ligand>
        <name>S-adenosyl-L-methionine</name>
        <dbReference type="ChEBI" id="CHEBI:59789"/>
    </ligand>
</feature>
<keyword evidence="2 7" id="KW-0698">rRNA processing</keyword>
<protein>
    <recommendedName>
        <fullName evidence="7">Ribosomal RNA small subunit methyltransferase A</fullName>
        <ecNumber evidence="7">2.1.1.182</ecNumber>
    </recommendedName>
    <alternativeName>
        <fullName evidence="7">16S rRNA (adenine(1518)-N(6)/adenine(1519)-N(6))-dimethyltransferase</fullName>
    </alternativeName>
    <alternativeName>
        <fullName evidence="7">16S rRNA dimethyladenosine transferase</fullName>
    </alternativeName>
    <alternativeName>
        <fullName evidence="7">16S rRNA dimethylase</fullName>
    </alternativeName>
    <alternativeName>
        <fullName evidence="7">S-adenosylmethionine-6-N', N'-adenosyl(rRNA) dimethyltransferase</fullName>
    </alternativeName>
</protein>
<dbReference type="SUPFAM" id="SSF53335">
    <property type="entry name" value="S-adenosyl-L-methionine-dependent methyltransferases"/>
    <property type="match status" value="1"/>
</dbReference>
<comment type="catalytic activity">
    <reaction evidence="7">
        <text>adenosine(1518)/adenosine(1519) in 16S rRNA + 4 S-adenosyl-L-methionine = N(6)-dimethyladenosine(1518)/N(6)-dimethyladenosine(1519) in 16S rRNA + 4 S-adenosyl-L-homocysteine + 4 H(+)</text>
        <dbReference type="Rhea" id="RHEA:19609"/>
        <dbReference type="Rhea" id="RHEA-COMP:10232"/>
        <dbReference type="Rhea" id="RHEA-COMP:10233"/>
        <dbReference type="ChEBI" id="CHEBI:15378"/>
        <dbReference type="ChEBI" id="CHEBI:57856"/>
        <dbReference type="ChEBI" id="CHEBI:59789"/>
        <dbReference type="ChEBI" id="CHEBI:74411"/>
        <dbReference type="ChEBI" id="CHEBI:74493"/>
        <dbReference type="EC" id="2.1.1.182"/>
    </reaction>
</comment>
<feature type="binding site" evidence="7 8">
    <location>
        <position position="102"/>
    </location>
    <ligand>
        <name>S-adenosyl-L-methionine</name>
        <dbReference type="ChEBI" id="CHEBI:59789"/>
    </ligand>
</feature>
<dbReference type="HOGENOM" id="CLU_041220_0_1_6"/>
<comment type="function">
    <text evidence="7">Specifically dimethylates two adjacent adenosines (A1518 and A1519) in the loop of a conserved hairpin near the 3'-end of 16S rRNA in the 30S particle. May play a critical role in biogenesis of 30S subunits.</text>
</comment>
<sequence>MSDTSGILDGHRARKRFGQNFLTDEAVIARIVSAIAPKADDRLVEIGPGLGALTCQLIQPLTHLTVVELDRDIIPKLLARCSKQKTAHDQSSQSKLTVLEQDALTLNLEPLACEGPLRIAGNLPYNIATPLIFHLLEQSKHIIDMTFMLQKEVVDRLAAHPGNRDYGRLSLMVQAVAEVESLFVVPPTAFNPPPKVDSAIVRLVPRTHPLVPDDLKALFGELVSLAFAHRRKTLQNNLKHRLPTSTIVLAGIDPGTRAEQVSLDEFITLARLVKEQASDSPNPGK</sequence>
<dbReference type="PANTHER" id="PTHR11727:SF7">
    <property type="entry name" value="DIMETHYLADENOSINE TRANSFERASE-RELATED"/>
    <property type="match status" value="1"/>
</dbReference>
<dbReference type="OrthoDB" id="9814755at2"/>
<keyword evidence="6 7" id="KW-0694">RNA-binding</keyword>
<feature type="binding site" evidence="7 8">
    <location>
        <position position="47"/>
    </location>
    <ligand>
        <name>S-adenosyl-L-methionine</name>
        <dbReference type="ChEBI" id="CHEBI:59789"/>
    </ligand>
</feature>
<evidence type="ECO:0000259" key="9">
    <source>
        <dbReference type="SMART" id="SM00650"/>
    </source>
</evidence>
<keyword evidence="3 7" id="KW-0489">Methyltransferase</keyword>
<feature type="domain" description="Ribosomal RNA adenine methylase transferase N-terminal" evidence="9">
    <location>
        <begin position="27"/>
        <end position="207"/>
    </location>
</feature>
<dbReference type="RefSeq" id="WP_012824147.1">
    <property type="nucleotide sequence ID" value="NC_013422.1"/>
</dbReference>
<dbReference type="InterPro" id="IPR029063">
    <property type="entry name" value="SAM-dependent_MTases_sf"/>
</dbReference>
<keyword evidence="1 7" id="KW-0963">Cytoplasm</keyword>
<keyword evidence="11" id="KW-1185">Reference proteome</keyword>
<dbReference type="GO" id="GO:0052908">
    <property type="term" value="F:16S rRNA (adenine(1518)-N(6)/adenine(1519)-N(6))-dimethyltransferase activity"/>
    <property type="evidence" value="ECO:0007669"/>
    <property type="project" value="UniProtKB-EC"/>
</dbReference>
<dbReference type="KEGG" id="hna:Hneap_1277"/>
<evidence type="ECO:0000313" key="10">
    <source>
        <dbReference type="EMBL" id="ACX96113.1"/>
    </source>
</evidence>
<dbReference type="Proteomes" id="UP000009102">
    <property type="component" value="Chromosome"/>
</dbReference>
<evidence type="ECO:0000256" key="5">
    <source>
        <dbReference type="ARBA" id="ARBA00022691"/>
    </source>
</evidence>
<name>D0L090_HALNC</name>
<dbReference type="PANTHER" id="PTHR11727">
    <property type="entry name" value="DIMETHYLADENOSINE TRANSFERASE"/>
    <property type="match status" value="1"/>
</dbReference>
<dbReference type="EMBL" id="CP001801">
    <property type="protein sequence ID" value="ACX96113.1"/>
    <property type="molecule type" value="Genomic_DNA"/>
</dbReference>
<dbReference type="HAMAP" id="MF_00607">
    <property type="entry name" value="16SrRNA_methyltr_A"/>
    <property type="match status" value="1"/>
</dbReference>
<comment type="similarity">
    <text evidence="7">Belongs to the class I-like SAM-binding methyltransferase superfamily. rRNA adenine N(6)-methyltransferase family. RsmA subfamily.</text>
</comment>
<evidence type="ECO:0000256" key="8">
    <source>
        <dbReference type="PROSITE-ProRule" id="PRU01026"/>
    </source>
</evidence>
<evidence type="ECO:0000256" key="6">
    <source>
        <dbReference type="ARBA" id="ARBA00022884"/>
    </source>
</evidence>
<evidence type="ECO:0000256" key="2">
    <source>
        <dbReference type="ARBA" id="ARBA00022552"/>
    </source>
</evidence>
<dbReference type="AlphaFoldDB" id="D0L090"/>
<gene>
    <name evidence="7" type="primary">rsmA</name>
    <name evidence="7" type="synonym">ksgA</name>
    <name evidence="10" type="ordered locus">Hneap_1277</name>
</gene>
<dbReference type="InterPro" id="IPR023165">
    <property type="entry name" value="rRNA_Ade_diMease-like_C"/>
</dbReference>
<dbReference type="InterPro" id="IPR020598">
    <property type="entry name" value="rRNA_Ade_methylase_Trfase_N"/>
</dbReference>
<keyword evidence="4 7" id="KW-0808">Transferase</keyword>
<dbReference type="InterPro" id="IPR020596">
    <property type="entry name" value="rRNA_Ade_Mease_Trfase_CS"/>
</dbReference>
<dbReference type="InterPro" id="IPR011530">
    <property type="entry name" value="rRNA_adenine_dimethylase"/>
</dbReference>
<evidence type="ECO:0000256" key="3">
    <source>
        <dbReference type="ARBA" id="ARBA00022603"/>
    </source>
</evidence>
<proteinExistence type="inferred from homology"/>
<dbReference type="STRING" id="555778.Hneap_1277"/>
<reference evidence="10 11" key="1">
    <citation type="submission" date="2009-10" db="EMBL/GenBank/DDBJ databases">
        <title>Complete sequence of Halothiobacillus neapolitanus c2.</title>
        <authorList>
            <consortium name="US DOE Joint Genome Institute"/>
            <person name="Lucas S."/>
            <person name="Copeland A."/>
            <person name="Lapidus A."/>
            <person name="Glavina del Rio T."/>
            <person name="Tice H."/>
            <person name="Bruce D."/>
            <person name="Goodwin L."/>
            <person name="Pitluck S."/>
            <person name="Davenport K."/>
            <person name="Brettin T."/>
            <person name="Detter J.C."/>
            <person name="Han C."/>
            <person name="Tapia R."/>
            <person name="Larimer F."/>
            <person name="Land M."/>
            <person name="Hauser L."/>
            <person name="Kyrpides N."/>
            <person name="Mikhailova N."/>
            <person name="Kerfeld C."/>
            <person name="Cannon G."/>
            <person name="Heinhort S."/>
        </authorList>
    </citation>
    <scope>NUCLEOTIDE SEQUENCE [LARGE SCALE GENOMIC DNA]</scope>
    <source>
        <strain evidence="11">ATCC 23641 / c2</strain>
    </source>
</reference>
<evidence type="ECO:0000256" key="1">
    <source>
        <dbReference type="ARBA" id="ARBA00022490"/>
    </source>
</evidence>
<dbReference type="Gene3D" id="1.10.8.100">
    <property type="entry name" value="Ribosomal RNA adenine dimethylase-like, domain 2"/>
    <property type="match status" value="1"/>
</dbReference>
<organism evidence="10 11">
    <name type="scientific">Halothiobacillus neapolitanus (strain ATCC 23641 / DSM 15147 / CIP 104769 / NCIMB 8539 / c2)</name>
    <name type="common">Thiobacillus neapolitanus</name>
    <dbReference type="NCBI Taxonomy" id="555778"/>
    <lineage>
        <taxon>Bacteria</taxon>
        <taxon>Pseudomonadati</taxon>
        <taxon>Pseudomonadota</taxon>
        <taxon>Gammaproteobacteria</taxon>
        <taxon>Chromatiales</taxon>
        <taxon>Halothiobacillaceae</taxon>
        <taxon>Halothiobacillus</taxon>
    </lineage>
</organism>
<dbReference type="EC" id="2.1.1.182" evidence="7"/>